<dbReference type="RefSeq" id="WP_379046613.1">
    <property type="nucleotide sequence ID" value="NZ_JBHSKW010000062.1"/>
</dbReference>
<organism evidence="1 2">
    <name type="scientific">Pedobacter alpinus</name>
    <dbReference type="NCBI Taxonomy" id="1590643"/>
    <lineage>
        <taxon>Bacteria</taxon>
        <taxon>Pseudomonadati</taxon>
        <taxon>Bacteroidota</taxon>
        <taxon>Sphingobacteriia</taxon>
        <taxon>Sphingobacteriales</taxon>
        <taxon>Sphingobacteriaceae</taxon>
        <taxon>Pedobacter</taxon>
    </lineage>
</organism>
<accession>A0ABW5TRQ2</accession>
<evidence type="ECO:0000313" key="1">
    <source>
        <dbReference type="EMBL" id="MFD2731210.1"/>
    </source>
</evidence>
<protein>
    <submittedName>
        <fullName evidence="1">Uncharacterized protein</fullName>
    </submittedName>
</protein>
<dbReference type="EMBL" id="JBHULV010000016">
    <property type="protein sequence ID" value="MFD2731210.1"/>
    <property type="molecule type" value="Genomic_DNA"/>
</dbReference>
<proteinExistence type="predicted"/>
<gene>
    <name evidence="1" type="ORF">ACFSSE_05780</name>
</gene>
<reference evidence="2" key="1">
    <citation type="journal article" date="2019" name="Int. J. Syst. Evol. Microbiol.">
        <title>The Global Catalogue of Microorganisms (GCM) 10K type strain sequencing project: providing services to taxonomists for standard genome sequencing and annotation.</title>
        <authorList>
            <consortium name="The Broad Institute Genomics Platform"/>
            <consortium name="The Broad Institute Genome Sequencing Center for Infectious Disease"/>
            <person name="Wu L."/>
            <person name="Ma J."/>
        </authorList>
    </citation>
    <scope>NUCLEOTIDE SEQUENCE [LARGE SCALE GENOMIC DNA]</scope>
    <source>
        <strain evidence="2">KCTC 42456</strain>
    </source>
</reference>
<evidence type="ECO:0000313" key="2">
    <source>
        <dbReference type="Proteomes" id="UP001597546"/>
    </source>
</evidence>
<comment type="caution">
    <text evidence="1">The sequence shown here is derived from an EMBL/GenBank/DDBJ whole genome shotgun (WGS) entry which is preliminary data.</text>
</comment>
<name>A0ABW5TRQ2_9SPHI</name>
<dbReference type="Proteomes" id="UP001597546">
    <property type="component" value="Unassembled WGS sequence"/>
</dbReference>
<sequence length="97" mass="11498">MISLNYELVKPLSQKLKGVKVGKPSYFVQTGNVLESIEELHLNFRQDTYGKLSLDYLESKTVFDEYEILKYEENKANKLKYRAEFMYSSFLRIRNTD</sequence>
<keyword evidence="2" id="KW-1185">Reference proteome</keyword>